<feature type="domain" description="Methyl-accepting transducer" evidence="5">
    <location>
        <begin position="212"/>
        <end position="462"/>
    </location>
</feature>
<feature type="transmembrane region" description="Helical" evidence="4">
    <location>
        <begin position="18"/>
        <end position="37"/>
    </location>
</feature>
<feature type="transmembrane region" description="Helical" evidence="4">
    <location>
        <begin position="142"/>
        <end position="164"/>
    </location>
</feature>
<gene>
    <name evidence="6" type="ORF">SAMN04244570_1736</name>
</gene>
<dbReference type="PROSITE" id="PS50111">
    <property type="entry name" value="CHEMOTAXIS_TRANSDUC_2"/>
    <property type="match status" value="1"/>
</dbReference>
<feature type="transmembrane region" description="Helical" evidence="4">
    <location>
        <begin position="43"/>
        <end position="63"/>
    </location>
</feature>
<dbReference type="InterPro" id="IPR004089">
    <property type="entry name" value="MCPsignal_dom"/>
</dbReference>
<organism evidence="6 7">
    <name type="scientific">Sporosarcina newyorkensis</name>
    <dbReference type="NCBI Taxonomy" id="759851"/>
    <lineage>
        <taxon>Bacteria</taxon>
        <taxon>Bacillati</taxon>
        <taxon>Bacillota</taxon>
        <taxon>Bacilli</taxon>
        <taxon>Bacillales</taxon>
        <taxon>Caryophanaceae</taxon>
        <taxon>Sporosarcina</taxon>
    </lineage>
</organism>
<name>A0A1T4Y2F1_9BACL</name>
<sequence>MMDIEQVKREDWIQKNKIMGLGFGIAAGLGLIAQFIQQSAMEIILSVAIPFAIAAMLYFYFLFTKHELITKYLPYFLILMNFAIAVGVIYFSEANLGSIGIIILLLVLGGIHGKMGIMAFGYVLSLIALLLNNARFVEPELVAASGSNLVLLHFLGGVILLLVVRQNARNFKQVEEYAELTAEKMRKEEQLAQKLDQAVEKITSNLGQLQVSSETSVSSQLEMLVAINEVSASSQNQADHIMEIAESTENTHSSVTRISGQMGELAIQTDEAGLKAEEGTHQISELKQQIDRFSEFFEELDETFKVLSDKIKETNTFAGTIKEITEQTNLLALNASIEAARAGEKGKGFAVVADEIRKLAGLTDGTLKKIDLNLSEVNTFNELSVGKLQDGLRQVAEQVKVADRSNTSFAELFGTMTTLQSALHAFMDDFEYIARSSETVSERTVEFASIIQESTAAIEEMNATLTELTGEQEQIAKYIQETHEEAVQLRI</sequence>
<evidence type="ECO:0000256" key="2">
    <source>
        <dbReference type="PROSITE-ProRule" id="PRU00284"/>
    </source>
</evidence>
<dbReference type="GO" id="GO:0016020">
    <property type="term" value="C:membrane"/>
    <property type="evidence" value="ECO:0007669"/>
    <property type="project" value="InterPro"/>
</dbReference>
<keyword evidence="7" id="KW-1185">Reference proteome</keyword>
<evidence type="ECO:0000256" key="1">
    <source>
        <dbReference type="ARBA" id="ARBA00023224"/>
    </source>
</evidence>
<evidence type="ECO:0000259" key="5">
    <source>
        <dbReference type="PROSITE" id="PS50111"/>
    </source>
</evidence>
<feature type="coiled-coil region" evidence="3">
    <location>
        <begin position="177"/>
        <end position="205"/>
    </location>
</feature>
<keyword evidence="4" id="KW-0812">Transmembrane</keyword>
<dbReference type="Pfam" id="PF00015">
    <property type="entry name" value="MCPsignal"/>
    <property type="match status" value="1"/>
</dbReference>
<feature type="transmembrane region" description="Helical" evidence="4">
    <location>
        <begin position="119"/>
        <end position="136"/>
    </location>
</feature>
<feature type="transmembrane region" description="Helical" evidence="4">
    <location>
        <begin position="96"/>
        <end position="112"/>
    </location>
</feature>
<keyword evidence="3" id="KW-0175">Coiled coil</keyword>
<dbReference type="PANTHER" id="PTHR32089:SF112">
    <property type="entry name" value="LYSOZYME-LIKE PROTEIN-RELATED"/>
    <property type="match status" value="1"/>
</dbReference>
<reference evidence="7" key="1">
    <citation type="submission" date="2017-02" db="EMBL/GenBank/DDBJ databases">
        <authorList>
            <person name="Varghese N."/>
            <person name="Submissions S."/>
        </authorList>
    </citation>
    <scope>NUCLEOTIDE SEQUENCE [LARGE SCALE GENOMIC DNA]</scope>
    <source>
        <strain evidence="7">DSM 23966</strain>
    </source>
</reference>
<evidence type="ECO:0000256" key="4">
    <source>
        <dbReference type="SAM" id="Phobius"/>
    </source>
</evidence>
<dbReference type="EMBL" id="FUYJ01000002">
    <property type="protein sequence ID" value="SKA95936.1"/>
    <property type="molecule type" value="Genomic_DNA"/>
</dbReference>
<feature type="transmembrane region" description="Helical" evidence="4">
    <location>
        <begin position="72"/>
        <end position="90"/>
    </location>
</feature>
<proteinExistence type="predicted"/>
<dbReference type="SMART" id="SM00283">
    <property type="entry name" value="MA"/>
    <property type="match status" value="1"/>
</dbReference>
<evidence type="ECO:0000256" key="3">
    <source>
        <dbReference type="SAM" id="Coils"/>
    </source>
</evidence>
<keyword evidence="4" id="KW-0472">Membrane</keyword>
<evidence type="ECO:0000313" key="7">
    <source>
        <dbReference type="Proteomes" id="UP000190042"/>
    </source>
</evidence>
<evidence type="ECO:0000313" key="6">
    <source>
        <dbReference type="EMBL" id="SKA95936.1"/>
    </source>
</evidence>
<dbReference type="GO" id="GO:0007165">
    <property type="term" value="P:signal transduction"/>
    <property type="evidence" value="ECO:0007669"/>
    <property type="project" value="UniProtKB-KW"/>
</dbReference>
<keyword evidence="4" id="KW-1133">Transmembrane helix</keyword>
<protein>
    <submittedName>
        <fullName evidence="6">Methyl-accepting chemotaxis protein</fullName>
    </submittedName>
</protein>
<dbReference type="SUPFAM" id="SSF58104">
    <property type="entry name" value="Methyl-accepting chemotaxis protein (MCP) signaling domain"/>
    <property type="match status" value="1"/>
</dbReference>
<keyword evidence="1 2" id="KW-0807">Transducer</keyword>
<dbReference type="Proteomes" id="UP000190042">
    <property type="component" value="Unassembled WGS sequence"/>
</dbReference>
<dbReference type="AlphaFoldDB" id="A0A1T4Y2F1"/>
<dbReference type="Gene3D" id="1.10.287.950">
    <property type="entry name" value="Methyl-accepting chemotaxis protein"/>
    <property type="match status" value="1"/>
</dbReference>
<dbReference type="PANTHER" id="PTHR32089">
    <property type="entry name" value="METHYL-ACCEPTING CHEMOTAXIS PROTEIN MCPB"/>
    <property type="match status" value="1"/>
</dbReference>
<accession>A0A1T4Y2F1</accession>